<sequence>MTNADLPGADHAGRDELTRARRALRAADAELDLARIRALARARATAHAADPRPPLTAPNVRRDQAIEHGPRPGSMPDRLVAADPGPHVEVLLRRSGHDGGRRRARPVVWGLAAAAAVVAVGVTAGLTLGVPHLRGQGPLPGGAPAEPVAPFSALPSPGPTVLVTPAEALDRAGGATAYGACDLTTRSTLDSDSALRTDTATSTVGTPKVALADKPLGALQQVTVATALNLPEVPGQVDDEVAFAAQDARAVLRVRITPDRSLLLGGEVTRIDLFLDLESWQPRGAQVTARTDEGATYVLDSELSWEGCDGPTPSSPQG</sequence>
<keyword evidence="4" id="KW-1185">Reference proteome</keyword>
<dbReference type="Proteomes" id="UP000655589">
    <property type="component" value="Unassembled WGS sequence"/>
</dbReference>
<feature type="region of interest" description="Disordered" evidence="1">
    <location>
        <begin position="44"/>
        <end position="78"/>
    </location>
</feature>
<evidence type="ECO:0000256" key="1">
    <source>
        <dbReference type="SAM" id="MobiDB-lite"/>
    </source>
</evidence>
<organism evidence="3 4">
    <name type="scientific">Promicromonospora citrea</name>
    <dbReference type="NCBI Taxonomy" id="43677"/>
    <lineage>
        <taxon>Bacteria</taxon>
        <taxon>Bacillati</taxon>
        <taxon>Actinomycetota</taxon>
        <taxon>Actinomycetes</taxon>
        <taxon>Micrococcales</taxon>
        <taxon>Promicromonosporaceae</taxon>
        <taxon>Promicromonospora</taxon>
    </lineage>
</organism>
<evidence type="ECO:0000256" key="2">
    <source>
        <dbReference type="SAM" id="Phobius"/>
    </source>
</evidence>
<dbReference type="EMBL" id="BMPT01000012">
    <property type="protein sequence ID" value="GGM31950.1"/>
    <property type="molecule type" value="Genomic_DNA"/>
</dbReference>
<accession>A0A8H9GIR4</accession>
<keyword evidence="2" id="KW-0812">Transmembrane</keyword>
<keyword evidence="2" id="KW-0472">Membrane</keyword>
<feature type="transmembrane region" description="Helical" evidence="2">
    <location>
        <begin position="107"/>
        <end position="130"/>
    </location>
</feature>
<comment type="caution">
    <text evidence="3">The sequence shown here is derived from an EMBL/GenBank/DDBJ whole genome shotgun (WGS) entry which is preliminary data.</text>
</comment>
<proteinExistence type="predicted"/>
<gene>
    <name evidence="3" type="ORF">GCM10010102_29220</name>
</gene>
<keyword evidence="2" id="KW-1133">Transmembrane helix</keyword>
<protein>
    <submittedName>
        <fullName evidence="3">Uncharacterized protein</fullName>
    </submittedName>
</protein>
<feature type="compositionally biased region" description="Basic and acidic residues" evidence="1">
    <location>
        <begin position="60"/>
        <end position="70"/>
    </location>
</feature>
<dbReference type="RefSeq" id="WP_171105309.1">
    <property type="nucleotide sequence ID" value="NZ_BMPT01000012.1"/>
</dbReference>
<name>A0A8H9GIR4_9MICO</name>
<reference evidence="3" key="2">
    <citation type="submission" date="2020-09" db="EMBL/GenBank/DDBJ databases">
        <authorList>
            <person name="Sun Q."/>
            <person name="Ohkuma M."/>
        </authorList>
    </citation>
    <scope>NUCLEOTIDE SEQUENCE</scope>
    <source>
        <strain evidence="3">JCM 3051</strain>
    </source>
</reference>
<dbReference type="AlphaFoldDB" id="A0A8H9GIR4"/>
<evidence type="ECO:0000313" key="3">
    <source>
        <dbReference type="EMBL" id="GGM31950.1"/>
    </source>
</evidence>
<reference evidence="3" key="1">
    <citation type="journal article" date="2014" name="Int. J. Syst. Evol. Microbiol.">
        <title>Complete genome sequence of Corynebacterium casei LMG S-19264T (=DSM 44701T), isolated from a smear-ripened cheese.</title>
        <authorList>
            <consortium name="US DOE Joint Genome Institute (JGI-PGF)"/>
            <person name="Walter F."/>
            <person name="Albersmeier A."/>
            <person name="Kalinowski J."/>
            <person name="Ruckert C."/>
        </authorList>
    </citation>
    <scope>NUCLEOTIDE SEQUENCE</scope>
    <source>
        <strain evidence="3">JCM 3051</strain>
    </source>
</reference>
<evidence type="ECO:0000313" key="4">
    <source>
        <dbReference type="Proteomes" id="UP000655589"/>
    </source>
</evidence>